<dbReference type="Proteomes" id="UP000241769">
    <property type="component" value="Unassembled WGS sequence"/>
</dbReference>
<dbReference type="GO" id="GO:0005737">
    <property type="term" value="C:cytoplasm"/>
    <property type="evidence" value="ECO:0007669"/>
    <property type="project" value="TreeGrafter"/>
</dbReference>
<dbReference type="PROSITE" id="PS51194">
    <property type="entry name" value="HELICASE_CTER"/>
    <property type="match status" value="1"/>
</dbReference>
<dbReference type="STRING" id="1890364.A0A2P6MRB8"/>
<dbReference type="InterPro" id="IPR027417">
    <property type="entry name" value="P-loop_NTPase"/>
</dbReference>
<feature type="region of interest" description="Disordered" evidence="2">
    <location>
        <begin position="141"/>
        <end position="181"/>
    </location>
</feature>
<evidence type="ECO:0000313" key="6">
    <source>
        <dbReference type="Proteomes" id="UP000241769"/>
    </source>
</evidence>
<feature type="domain" description="Helicase ATP-binding" evidence="3">
    <location>
        <begin position="557"/>
        <end position="725"/>
    </location>
</feature>
<feature type="domain" description="Helicase C-terminal" evidence="4">
    <location>
        <begin position="866"/>
        <end position="1042"/>
    </location>
</feature>
<dbReference type="InParanoid" id="A0A2P6MRB8"/>
<keyword evidence="5" id="KW-0547">Nucleotide-binding</keyword>
<comment type="caution">
    <text evidence="5">The sequence shown here is derived from an EMBL/GenBank/DDBJ whole genome shotgun (WGS) entry which is preliminary data.</text>
</comment>
<dbReference type="Gene3D" id="3.40.50.300">
    <property type="entry name" value="P-loop containing nucleotide triphosphate hydrolases"/>
    <property type="match status" value="2"/>
</dbReference>
<dbReference type="Pfam" id="PF04851">
    <property type="entry name" value="ResIII"/>
    <property type="match status" value="1"/>
</dbReference>
<keyword evidence="6" id="KW-1185">Reference proteome</keyword>
<evidence type="ECO:0000256" key="2">
    <source>
        <dbReference type="SAM" id="MobiDB-lite"/>
    </source>
</evidence>
<dbReference type="PANTHER" id="PTHR14074:SF16">
    <property type="entry name" value="ANTIVIRAL INNATE IMMUNE RESPONSE RECEPTOR RIG-I"/>
    <property type="match status" value="1"/>
</dbReference>
<reference evidence="5 6" key="1">
    <citation type="journal article" date="2018" name="Genome Biol. Evol.">
        <title>Multiple Roots of Fruiting Body Formation in Amoebozoa.</title>
        <authorList>
            <person name="Hillmann F."/>
            <person name="Forbes G."/>
            <person name="Novohradska S."/>
            <person name="Ferling I."/>
            <person name="Riege K."/>
            <person name="Groth M."/>
            <person name="Westermann M."/>
            <person name="Marz M."/>
            <person name="Spaller T."/>
            <person name="Winckler T."/>
            <person name="Schaap P."/>
            <person name="Glockner G."/>
        </authorList>
    </citation>
    <scope>NUCLEOTIDE SEQUENCE [LARGE SCALE GENOMIC DNA]</scope>
    <source>
        <strain evidence="5 6">Jena</strain>
    </source>
</reference>
<evidence type="ECO:0000259" key="4">
    <source>
        <dbReference type="PROSITE" id="PS51194"/>
    </source>
</evidence>
<dbReference type="InterPro" id="IPR006935">
    <property type="entry name" value="Helicase/UvrB_N"/>
</dbReference>
<organism evidence="5 6">
    <name type="scientific">Planoprotostelium fungivorum</name>
    <dbReference type="NCBI Taxonomy" id="1890364"/>
    <lineage>
        <taxon>Eukaryota</taxon>
        <taxon>Amoebozoa</taxon>
        <taxon>Evosea</taxon>
        <taxon>Variosea</taxon>
        <taxon>Cavosteliida</taxon>
        <taxon>Cavosteliaceae</taxon>
        <taxon>Planoprotostelium</taxon>
    </lineage>
</organism>
<dbReference type="SMART" id="SM00487">
    <property type="entry name" value="DEXDc"/>
    <property type="match status" value="1"/>
</dbReference>
<dbReference type="SUPFAM" id="SSF52540">
    <property type="entry name" value="P-loop containing nucleoside triphosphate hydrolases"/>
    <property type="match status" value="1"/>
</dbReference>
<dbReference type="PROSITE" id="PS51192">
    <property type="entry name" value="HELICASE_ATP_BIND_1"/>
    <property type="match status" value="1"/>
</dbReference>
<evidence type="ECO:0000313" key="5">
    <source>
        <dbReference type="EMBL" id="PRP74244.1"/>
    </source>
</evidence>
<feature type="coiled-coil region" evidence="1">
    <location>
        <begin position="309"/>
        <end position="336"/>
    </location>
</feature>
<accession>A0A2P6MRB8</accession>
<dbReference type="EMBL" id="MDYQ01000480">
    <property type="protein sequence ID" value="PRP74244.1"/>
    <property type="molecule type" value="Genomic_DNA"/>
</dbReference>
<dbReference type="GO" id="GO:0003677">
    <property type="term" value="F:DNA binding"/>
    <property type="evidence" value="ECO:0007669"/>
    <property type="project" value="InterPro"/>
</dbReference>
<feature type="compositionally biased region" description="Polar residues" evidence="2">
    <location>
        <begin position="158"/>
        <end position="169"/>
    </location>
</feature>
<feature type="compositionally biased region" description="Polar residues" evidence="2">
    <location>
        <begin position="254"/>
        <end position="271"/>
    </location>
</feature>
<dbReference type="Pfam" id="PF00271">
    <property type="entry name" value="Helicase_C"/>
    <property type="match status" value="1"/>
</dbReference>
<sequence>MEKEFLDLSEGFCKEKGLETASKVSSQKDLPKLEFTEKLFRFLVNVRSNDLQSDVAALGSVGQIQLFETIPTGSVSGNPYPIFANSDFTMYKLYGESKANYDWFFVLDAADIEKCKRPDKEGVLRSALKEKKIQFFGLKHSWDKDKKPPRSTKKSKEVQSASGEANSAAEQPPREDILPLPDNVIDEEESPQKTADEVINDLLGFVSIENQQGEMDLSAFCSPDGDEGCTDEIVDGFFNPTEPQQLDEMNVSITENSSSSDLHNISASSDMITPAEDERGEENSRKRPRVEELFRRDEYKDEGPLLLSVDKSEVRLTRLEQQMEDLVEKITDMSMDVSQFKIRRAAEDGEDWYLRCEGRLSGSGGLCHARICGADDLCTIYISKKAQKLMVKNESVDGMTMNKGKVYCSKCNTNIGDLRWMITKNISFVGRTNEPWNNNPSSSYSFLEERESKEKETVVKREKTPTFTIRLMKGEEIIEHVVYHRDSTLSFSHLQEALKKLYPDDPDYKKVMWIDEENLVTEQTNISRMIDKSDSKLIVVFHCRRKMMKPHPDQMDMIERSTGVNSIIVSPTGSGKTVIALIRCIEAHKRNPQEFRAVFVVDKVHLATQQAKLFSLYSELKITTITAEDNSAMKWKDCLQFDVVVIIADKFKEMAQQPVIWTDISLLIIDECHHTKKNHPYNIIMKSYRSVPADGKRPVILGMTASPGGAISDSDTYQIIYQLQWNLGKAKIVKAMGDTETKQKERVNEPEIIGVPIEMTKEQKEYKDKVTPSYLSSSHFIQIVLEMNALEKQLGIFGSVNGLEKGSQPYMDELNKDARFEELKKKAEEIAVFHETGEIGGTKIDVQEGKGQPDGMNLKYAQLKSLLESNFETEDTESYRAVVFVTMKRSVKRWHSMLQDHSEIYFDYGYVMGQNTTAGSSSSDEGMTRKVQKENLDKFRKGEFNVLVATNVIEEGLDVPQCNVVFYCADLTSHRSFIQARGRARKEGSKFYVIYVRESPGQSFFERSQTQEESMRRVLEKMCKDSDGQLPDDYDPIENNGGPASPNGKGERGVVVQHLRREKDKKDPVALFKEVCDKHKSVKKFTFKDKKCDDGWAVDAEFLGEKIEGVKAEKKSDAKNRQQKNLNWIDAVKLKSTSSTENKPNHRPNIETHPNATLEAIRGETFENRPRIENVTGKKDPSYVSVMSEGIMLIYPVAMNKEHGRLIQLEDQMEDLVEKMADVSTGDSARLNTTRRPQCEDDRYLCCEGKRAGTGAPCLTRLCNADDLCTILISQKSQKLMLKRQVEGITIKEGKVYCSECNTNIGVEEVYGDLRWMITKNIFFVGRTNEPWNNNPSLRSFPFLEERRSSVKATVVSPIKSLSFFIRYLRGRDIVEQKVYYKDTTLTFGHLKEALREMQSERTDLEYKEVMWVDRVTSVHEGTIISAVLAKSESKLVISFHRRRTMLPHPDQIDMIERSKGVNSIIVSPTGS</sequence>
<protein>
    <submittedName>
        <fullName evidence="5">Dicer helicase</fullName>
    </submittedName>
</protein>
<dbReference type="GO" id="GO:0016787">
    <property type="term" value="F:hydrolase activity"/>
    <property type="evidence" value="ECO:0007669"/>
    <property type="project" value="InterPro"/>
</dbReference>
<dbReference type="InterPro" id="IPR001650">
    <property type="entry name" value="Helicase_C-like"/>
</dbReference>
<feature type="region of interest" description="Disordered" evidence="2">
    <location>
        <begin position="254"/>
        <end position="289"/>
    </location>
</feature>
<feature type="region of interest" description="Disordered" evidence="2">
    <location>
        <begin position="1029"/>
        <end position="1052"/>
    </location>
</feature>
<dbReference type="SMART" id="SM00490">
    <property type="entry name" value="HELICc"/>
    <property type="match status" value="1"/>
</dbReference>
<keyword evidence="5" id="KW-0347">Helicase</keyword>
<dbReference type="GO" id="GO:0004386">
    <property type="term" value="F:helicase activity"/>
    <property type="evidence" value="ECO:0007669"/>
    <property type="project" value="UniProtKB-KW"/>
</dbReference>
<dbReference type="PANTHER" id="PTHR14074">
    <property type="entry name" value="HELICASE WITH DEATH DOMAIN-RELATED"/>
    <property type="match status" value="1"/>
</dbReference>
<evidence type="ECO:0000256" key="1">
    <source>
        <dbReference type="SAM" id="Coils"/>
    </source>
</evidence>
<evidence type="ECO:0000259" key="3">
    <source>
        <dbReference type="PROSITE" id="PS51192"/>
    </source>
</evidence>
<feature type="non-terminal residue" evidence="5">
    <location>
        <position position="1472"/>
    </location>
</feature>
<name>A0A2P6MRB8_9EUKA</name>
<proteinExistence type="predicted"/>
<keyword evidence="5" id="KW-0067">ATP-binding</keyword>
<dbReference type="GO" id="GO:0005524">
    <property type="term" value="F:ATP binding"/>
    <property type="evidence" value="ECO:0007669"/>
    <property type="project" value="InterPro"/>
</dbReference>
<dbReference type="OrthoDB" id="416741at2759"/>
<gene>
    <name evidence="5" type="ORF">PROFUN_16302</name>
</gene>
<dbReference type="InterPro" id="IPR014001">
    <property type="entry name" value="Helicase_ATP-bd"/>
</dbReference>
<keyword evidence="1" id="KW-0175">Coiled coil</keyword>
<dbReference type="InterPro" id="IPR051363">
    <property type="entry name" value="RLR_Helicase"/>
</dbReference>
<keyword evidence="5" id="KW-0378">Hydrolase</keyword>